<keyword evidence="3" id="KW-1185">Reference proteome</keyword>
<dbReference type="Gene3D" id="3.10.450.50">
    <property type="match status" value="1"/>
</dbReference>
<dbReference type="RefSeq" id="WP_184749589.1">
    <property type="nucleotide sequence ID" value="NZ_BAAAJR010000003.1"/>
</dbReference>
<dbReference type="InterPro" id="IPR037401">
    <property type="entry name" value="SnoaL-like"/>
</dbReference>
<dbReference type="InterPro" id="IPR032710">
    <property type="entry name" value="NTF2-like_dom_sf"/>
</dbReference>
<feature type="domain" description="SnoaL-like" evidence="1">
    <location>
        <begin position="11"/>
        <end position="118"/>
    </location>
</feature>
<keyword evidence="2" id="KW-0413">Isomerase</keyword>
<proteinExistence type="predicted"/>
<dbReference type="SUPFAM" id="SSF54427">
    <property type="entry name" value="NTF2-like"/>
    <property type="match status" value="1"/>
</dbReference>
<dbReference type="EMBL" id="JACHML010000001">
    <property type="protein sequence ID" value="MBB6390322.1"/>
    <property type="molecule type" value="Genomic_DNA"/>
</dbReference>
<evidence type="ECO:0000313" key="2">
    <source>
        <dbReference type="EMBL" id="MBB6390322.1"/>
    </source>
</evidence>
<name>A0A7X0FNP2_9MICO</name>
<gene>
    <name evidence="2" type="ORF">HD594_000635</name>
</gene>
<dbReference type="Proteomes" id="UP000537775">
    <property type="component" value="Unassembled WGS sequence"/>
</dbReference>
<comment type="caution">
    <text evidence="2">The sequence shown here is derived from an EMBL/GenBank/DDBJ whole genome shotgun (WGS) entry which is preliminary data.</text>
</comment>
<reference evidence="2 3" key="1">
    <citation type="submission" date="2020-08" db="EMBL/GenBank/DDBJ databases">
        <title>Sequencing the genomes of 1000 actinobacteria strains.</title>
        <authorList>
            <person name="Klenk H.-P."/>
        </authorList>
    </citation>
    <scope>NUCLEOTIDE SEQUENCE [LARGE SCALE GENOMIC DNA]</scope>
    <source>
        <strain evidence="2 3">DSM 12511</strain>
    </source>
</reference>
<dbReference type="Pfam" id="PF12680">
    <property type="entry name" value="SnoaL_2"/>
    <property type="match status" value="1"/>
</dbReference>
<sequence length="132" mass="14425">MTSAETTEALIRRYFAIVADLASSEDELRAVLHPDAVLRELPNPIAPTGHVRGVDETVAGFLAGKERLTEQRIDVLEVLVAGDRAAVRSVWHGRLGDTEITSHMAGFITVRDNRIAAHDTYDCYEPFALPGA</sequence>
<dbReference type="GO" id="GO:0016853">
    <property type="term" value="F:isomerase activity"/>
    <property type="evidence" value="ECO:0007669"/>
    <property type="project" value="UniProtKB-KW"/>
</dbReference>
<protein>
    <submittedName>
        <fullName evidence="2">Ketosteroid isomerase-like protein</fullName>
    </submittedName>
</protein>
<organism evidence="2 3">
    <name type="scientific">Microbacterium thalassium</name>
    <dbReference type="NCBI Taxonomy" id="362649"/>
    <lineage>
        <taxon>Bacteria</taxon>
        <taxon>Bacillati</taxon>
        <taxon>Actinomycetota</taxon>
        <taxon>Actinomycetes</taxon>
        <taxon>Micrococcales</taxon>
        <taxon>Microbacteriaceae</taxon>
        <taxon>Microbacterium</taxon>
    </lineage>
</organism>
<evidence type="ECO:0000313" key="3">
    <source>
        <dbReference type="Proteomes" id="UP000537775"/>
    </source>
</evidence>
<evidence type="ECO:0000259" key="1">
    <source>
        <dbReference type="Pfam" id="PF12680"/>
    </source>
</evidence>
<accession>A0A7X0FNP2</accession>
<dbReference type="AlphaFoldDB" id="A0A7X0FNP2"/>